<reference evidence="9 10" key="1">
    <citation type="submission" date="2016-11" db="EMBL/GenBank/DDBJ databases">
        <authorList>
            <person name="Jaros S."/>
            <person name="Januszkiewicz K."/>
            <person name="Wedrychowicz H."/>
        </authorList>
    </citation>
    <scope>NUCLEOTIDE SEQUENCE [LARGE SCALE GENOMIC DNA]</scope>
    <source>
        <strain evidence="9 10">DSM 25660</strain>
    </source>
</reference>
<dbReference type="NCBIfam" id="NF006054">
    <property type="entry name" value="PRK08202.1"/>
    <property type="match status" value="1"/>
</dbReference>
<keyword evidence="5 7" id="KW-0328">Glycosyltransferase</keyword>
<evidence type="ECO:0000256" key="7">
    <source>
        <dbReference type="PIRNR" id="PIRNR000477"/>
    </source>
</evidence>
<dbReference type="GO" id="GO:0004731">
    <property type="term" value="F:purine-nucleoside phosphorylase activity"/>
    <property type="evidence" value="ECO:0007669"/>
    <property type="project" value="UniProtKB-EC"/>
</dbReference>
<dbReference type="EMBL" id="FQVQ01000010">
    <property type="protein sequence ID" value="SHF49190.1"/>
    <property type="molecule type" value="Genomic_DNA"/>
</dbReference>
<dbReference type="InterPro" id="IPR000845">
    <property type="entry name" value="Nucleoside_phosphorylase_d"/>
</dbReference>
<comment type="function">
    <text evidence="7">The purine nucleoside phosphorylases catalyze the phosphorolytic breakdown of the N-glycosidic bond in the beta-(deoxy)ribonucleoside molecules, with the formation of the corresponding free purine bases and pentose-1-phosphate.</text>
</comment>
<dbReference type="GO" id="GO:0009116">
    <property type="term" value="P:nucleoside metabolic process"/>
    <property type="evidence" value="ECO:0007669"/>
    <property type="project" value="InterPro"/>
</dbReference>
<dbReference type="UniPathway" id="UPA00606"/>
<evidence type="ECO:0000256" key="1">
    <source>
        <dbReference type="ARBA" id="ARBA00005058"/>
    </source>
</evidence>
<evidence type="ECO:0000256" key="2">
    <source>
        <dbReference type="ARBA" id="ARBA00006751"/>
    </source>
</evidence>
<dbReference type="InterPro" id="IPR011270">
    <property type="entry name" value="Pur_Nuc_Pase_Ino/Guo-sp"/>
</dbReference>
<dbReference type="Pfam" id="PF01048">
    <property type="entry name" value="PNP_UDP_1"/>
    <property type="match status" value="1"/>
</dbReference>
<dbReference type="CDD" id="cd09009">
    <property type="entry name" value="PNP-EcPNPII_like"/>
    <property type="match status" value="1"/>
</dbReference>
<accession>A0A1M5C3D1</accession>
<feature type="domain" description="Nucleoside phosphorylase" evidence="8">
    <location>
        <begin position="33"/>
        <end position="278"/>
    </location>
</feature>
<comment type="subunit">
    <text evidence="3">Homotrimer.</text>
</comment>
<evidence type="ECO:0000256" key="3">
    <source>
        <dbReference type="ARBA" id="ARBA00011233"/>
    </source>
</evidence>
<keyword evidence="4" id="KW-0597">Phosphoprotein</keyword>
<keyword evidence="6 7" id="KW-0808">Transferase</keyword>
<dbReference type="STRING" id="1124188.SAMN05444377_11084"/>
<proteinExistence type="inferred from homology"/>
<dbReference type="NCBIfam" id="TIGR01697">
    <property type="entry name" value="PNPH-PUNA-XAPA"/>
    <property type="match status" value="1"/>
</dbReference>
<dbReference type="EC" id="2.4.2.1" evidence="7"/>
<dbReference type="AlphaFoldDB" id="A0A1M5C3D1"/>
<evidence type="ECO:0000313" key="10">
    <source>
        <dbReference type="Proteomes" id="UP000184147"/>
    </source>
</evidence>
<dbReference type="PANTHER" id="PTHR11904:SF9">
    <property type="entry name" value="PURINE NUCLEOSIDE PHOSPHORYLASE-RELATED"/>
    <property type="match status" value="1"/>
</dbReference>
<comment type="similarity">
    <text evidence="2 7">Belongs to the PNP/MTAP phosphorylase family.</text>
</comment>
<evidence type="ECO:0000259" key="8">
    <source>
        <dbReference type="Pfam" id="PF01048"/>
    </source>
</evidence>
<dbReference type="SUPFAM" id="SSF53167">
    <property type="entry name" value="Purine and uridine phosphorylases"/>
    <property type="match status" value="1"/>
</dbReference>
<evidence type="ECO:0000313" key="9">
    <source>
        <dbReference type="EMBL" id="SHF49190.1"/>
    </source>
</evidence>
<dbReference type="InterPro" id="IPR035994">
    <property type="entry name" value="Nucleoside_phosphorylase_sf"/>
</dbReference>
<evidence type="ECO:0000256" key="5">
    <source>
        <dbReference type="ARBA" id="ARBA00022676"/>
    </source>
</evidence>
<sequence length="284" mass="31285">MKTNGNNSFKIMWEQVQETVNYIKKATSFSPDYGVILGSGLGSFTEDIQITHVLPYAAIPNFPISTVQGHQGALVFGTIGAKKVVAMQGRFHYYEGYSMTQVTFPVRVMKALGVSKLIVSNASGGVNPQYQVGSIVLLTDHINMMPEHPLRGVNEERFGPRFVNMSAPYNRTLIARAHAIAQQAGFPVHEGIYLALQGPTFETLAEYRMVKILGADCVGMSTVPEVIVARHMDMEVFGLSVITDMGNEESIEEVNHAEVLKAAQKAEPQVRLLIRELIQTDTLE</sequence>
<dbReference type="GO" id="GO:0005737">
    <property type="term" value="C:cytoplasm"/>
    <property type="evidence" value="ECO:0007669"/>
    <property type="project" value="TreeGrafter"/>
</dbReference>
<dbReference type="PANTHER" id="PTHR11904">
    <property type="entry name" value="METHYLTHIOADENOSINE/PURINE NUCLEOSIDE PHOSPHORYLASE"/>
    <property type="match status" value="1"/>
</dbReference>
<dbReference type="PIRSF" id="PIRSF000477">
    <property type="entry name" value="PurNPase"/>
    <property type="match status" value="1"/>
</dbReference>
<dbReference type="InterPro" id="IPR011268">
    <property type="entry name" value="Purine_phosphorylase"/>
</dbReference>
<dbReference type="PROSITE" id="PS01240">
    <property type="entry name" value="PNP_MTAP_2"/>
    <property type="match status" value="1"/>
</dbReference>
<dbReference type="InterPro" id="IPR018099">
    <property type="entry name" value="Purine_phosphorylase-2_CS"/>
</dbReference>
<comment type="pathway">
    <text evidence="1 7">Purine metabolism; purine nucleoside salvage.</text>
</comment>
<evidence type="ECO:0000256" key="6">
    <source>
        <dbReference type="ARBA" id="ARBA00022679"/>
    </source>
</evidence>
<gene>
    <name evidence="9" type="ORF">SAMN05444377_11084</name>
</gene>
<dbReference type="Proteomes" id="UP000184147">
    <property type="component" value="Unassembled WGS sequence"/>
</dbReference>
<dbReference type="NCBIfam" id="TIGR01700">
    <property type="entry name" value="PNPH"/>
    <property type="match status" value="1"/>
</dbReference>
<evidence type="ECO:0000256" key="4">
    <source>
        <dbReference type="ARBA" id="ARBA00022553"/>
    </source>
</evidence>
<dbReference type="FunFam" id="3.40.50.1580:FF:000010">
    <property type="entry name" value="Purine nucleoside phosphorylase"/>
    <property type="match status" value="1"/>
</dbReference>
<dbReference type="Gene3D" id="3.40.50.1580">
    <property type="entry name" value="Nucleoside phosphorylase domain"/>
    <property type="match status" value="1"/>
</dbReference>
<organism evidence="9 10">
    <name type="scientific">Flavobacterium fontis</name>
    <dbReference type="NCBI Taxonomy" id="1124188"/>
    <lineage>
        <taxon>Bacteria</taxon>
        <taxon>Pseudomonadati</taxon>
        <taxon>Bacteroidota</taxon>
        <taxon>Flavobacteriia</taxon>
        <taxon>Flavobacteriales</taxon>
        <taxon>Flavobacteriaceae</taxon>
        <taxon>Flavobacterium</taxon>
    </lineage>
</organism>
<keyword evidence="10" id="KW-1185">Reference proteome</keyword>
<protein>
    <recommendedName>
        <fullName evidence="7">Purine nucleoside phosphorylase</fullName>
        <ecNumber evidence="7">2.4.2.1</ecNumber>
    </recommendedName>
    <alternativeName>
        <fullName evidence="7">Inosine-guanosine phosphorylase</fullName>
    </alternativeName>
</protein>
<name>A0A1M5C3D1_9FLAO</name>